<feature type="compositionally biased region" description="Low complexity" evidence="1">
    <location>
        <begin position="211"/>
        <end position="243"/>
    </location>
</feature>
<feature type="compositionally biased region" description="Low complexity" evidence="1">
    <location>
        <begin position="22"/>
        <end position="43"/>
    </location>
</feature>
<feature type="compositionally biased region" description="Polar residues" evidence="1">
    <location>
        <begin position="266"/>
        <end position="278"/>
    </location>
</feature>
<dbReference type="Proteomes" id="UP001447188">
    <property type="component" value="Unassembled WGS sequence"/>
</dbReference>
<feature type="compositionally biased region" description="Polar residues" evidence="1">
    <location>
        <begin position="332"/>
        <end position="347"/>
    </location>
</feature>
<organism evidence="2 3">
    <name type="scientific">Discina gigas</name>
    <dbReference type="NCBI Taxonomy" id="1032678"/>
    <lineage>
        <taxon>Eukaryota</taxon>
        <taxon>Fungi</taxon>
        <taxon>Dikarya</taxon>
        <taxon>Ascomycota</taxon>
        <taxon>Pezizomycotina</taxon>
        <taxon>Pezizomycetes</taxon>
        <taxon>Pezizales</taxon>
        <taxon>Discinaceae</taxon>
        <taxon>Discina</taxon>
    </lineage>
</organism>
<evidence type="ECO:0000313" key="2">
    <source>
        <dbReference type="EMBL" id="KAL0638657.1"/>
    </source>
</evidence>
<feature type="region of interest" description="Disordered" evidence="1">
    <location>
        <begin position="1"/>
        <end position="310"/>
    </location>
</feature>
<protein>
    <submittedName>
        <fullName evidence="2">Uncharacterized protein</fullName>
    </submittedName>
</protein>
<evidence type="ECO:0000256" key="1">
    <source>
        <dbReference type="SAM" id="MobiDB-lite"/>
    </source>
</evidence>
<proteinExistence type="predicted"/>
<keyword evidence="3" id="KW-1185">Reference proteome</keyword>
<name>A0ABR3GRX9_9PEZI</name>
<feature type="region of interest" description="Disordered" evidence="1">
    <location>
        <begin position="356"/>
        <end position="379"/>
    </location>
</feature>
<accession>A0ABR3GRX9</accession>
<feature type="compositionally biased region" description="Low complexity" evidence="1">
    <location>
        <begin position="51"/>
        <end position="83"/>
    </location>
</feature>
<dbReference type="EMBL" id="JBBBZM010000020">
    <property type="protein sequence ID" value="KAL0638657.1"/>
    <property type="molecule type" value="Genomic_DNA"/>
</dbReference>
<feature type="region of interest" description="Disordered" evidence="1">
    <location>
        <begin position="331"/>
        <end position="350"/>
    </location>
</feature>
<gene>
    <name evidence="2" type="ORF">Q9L58_002384</name>
</gene>
<feature type="compositionally biased region" description="Pro residues" evidence="1">
    <location>
        <begin position="364"/>
        <end position="379"/>
    </location>
</feature>
<comment type="caution">
    <text evidence="2">The sequence shown here is derived from an EMBL/GenBank/DDBJ whole genome shotgun (WGS) entry which is preliminary data.</text>
</comment>
<feature type="compositionally biased region" description="Pro residues" evidence="1">
    <location>
        <begin position="8"/>
        <end position="21"/>
    </location>
</feature>
<reference evidence="2 3" key="1">
    <citation type="submission" date="2024-02" db="EMBL/GenBank/DDBJ databases">
        <title>Discinaceae phylogenomics.</title>
        <authorList>
            <person name="Dirks A.C."/>
            <person name="James T.Y."/>
        </authorList>
    </citation>
    <scope>NUCLEOTIDE SEQUENCE [LARGE SCALE GENOMIC DNA]</scope>
    <source>
        <strain evidence="2 3">ACD0624</strain>
    </source>
</reference>
<sequence>MSDQADCLPPPAMPVPVPPRTVPAVPAAAAAAKRSSSSSSSSGSGSGARRGSGRRQASSPPTTASRPTSRSRYSPSTSPRTTTKGSPLADAARMPPPPPPPPAPAPAPPPQSSAPRTASLRNRRAANEAPPRRTGRTPSVSAAGGRAKTEDERLALATAASKSLGNALGVGAKPALKGSTGKAPARGRAATVDKAPDGSFGKAMSLRSRTAGKTESTATATGATATATTTTRARAGTGAKRGANAVGATSKQDPSMAAALSGVRRPSTTSLVGTTTASMPPPPPPPAAKGHRRSASGVNATTPPTPTITTTTTTTAAAAISTTTITTATAVPSINANPRPTATAGSTKTKRPAFSALTQDFTVPPNPNPPPSPRSRIVPPPPLDTSTLHAQTQLLQLLTLRSSSAAVYQQLIASATATLKSRFEKLSARHYDARETSAKKQKRHNIDSLAAVVTNVGVVGGSVGGRKRRETTVKSPEERVQAFSEAIKRIDAMRSGEFRVLCTAFGEWIAGYNPRGGGSGSGGRERWIDGIGESWRRECVGVCRRLEVGIVGVDGVAGVLAEHGEVEALVTTVSRVAEGYRELAEGMLEEVEMMGRMENEVVERERMEMGRRVKAILEGGEMEHVYSGQGIWAAG</sequence>
<evidence type="ECO:0000313" key="3">
    <source>
        <dbReference type="Proteomes" id="UP001447188"/>
    </source>
</evidence>
<feature type="compositionally biased region" description="Pro residues" evidence="1">
    <location>
        <begin position="94"/>
        <end position="112"/>
    </location>
</feature>